<feature type="region of interest" description="Disordered" evidence="1">
    <location>
        <begin position="162"/>
        <end position="216"/>
    </location>
</feature>
<accession>A0A9W6TWW3</accession>
<comment type="caution">
    <text evidence="2">The sequence shown here is derived from an EMBL/GenBank/DDBJ whole genome shotgun (WGS) entry which is preliminary data.</text>
</comment>
<dbReference type="OrthoDB" id="120490at2759"/>
<dbReference type="AlphaFoldDB" id="A0A9W6TWW3"/>
<dbReference type="Proteomes" id="UP001165121">
    <property type="component" value="Unassembled WGS sequence"/>
</dbReference>
<gene>
    <name evidence="2" type="ORF">Pfra01_000273400</name>
</gene>
<dbReference type="EMBL" id="BSXT01000219">
    <property type="protein sequence ID" value="GMF21161.1"/>
    <property type="molecule type" value="Genomic_DNA"/>
</dbReference>
<keyword evidence="3" id="KW-1185">Reference proteome</keyword>
<proteinExistence type="predicted"/>
<sequence>MQLIVHKACHSNVLLLDYLQDACGVQLGVNLKIQPNRDRHVADFFRRRLSRTDAPRPVKDLVLTFDSAGLPTPRLKTQTTATMDSMLNKAKEAAGKYTGHGDSHSHGHENESKLHHLKHEAEKKVMKHQAKNYAEDHGFSKKKHHHDNQDESLLGKAKDAVGKVTGHGDSHSHSHKKDNQDESVLDKAKEMVNKVTGHGDSHSHSHKKDKDDDSIFDKAKEAVEKYTKKH</sequence>
<evidence type="ECO:0000256" key="1">
    <source>
        <dbReference type="SAM" id="MobiDB-lite"/>
    </source>
</evidence>
<feature type="region of interest" description="Disordered" evidence="1">
    <location>
        <begin position="93"/>
        <end position="114"/>
    </location>
</feature>
<evidence type="ECO:0000313" key="2">
    <source>
        <dbReference type="EMBL" id="GMF21161.1"/>
    </source>
</evidence>
<name>A0A9W6TWW3_9STRA</name>
<organism evidence="2 3">
    <name type="scientific">Phytophthora fragariaefolia</name>
    <dbReference type="NCBI Taxonomy" id="1490495"/>
    <lineage>
        <taxon>Eukaryota</taxon>
        <taxon>Sar</taxon>
        <taxon>Stramenopiles</taxon>
        <taxon>Oomycota</taxon>
        <taxon>Peronosporomycetes</taxon>
        <taxon>Peronosporales</taxon>
        <taxon>Peronosporaceae</taxon>
        <taxon>Phytophthora</taxon>
    </lineage>
</organism>
<reference evidence="2" key="1">
    <citation type="submission" date="2023-04" db="EMBL/GenBank/DDBJ databases">
        <title>Phytophthora fragariaefolia NBRC 109709.</title>
        <authorList>
            <person name="Ichikawa N."/>
            <person name="Sato H."/>
            <person name="Tonouchi N."/>
        </authorList>
    </citation>
    <scope>NUCLEOTIDE SEQUENCE</scope>
    <source>
        <strain evidence="2">NBRC 109709</strain>
    </source>
</reference>
<protein>
    <submittedName>
        <fullName evidence="2">Unnamed protein product</fullName>
    </submittedName>
</protein>
<evidence type="ECO:0000313" key="3">
    <source>
        <dbReference type="Proteomes" id="UP001165121"/>
    </source>
</evidence>